<dbReference type="Proteomes" id="UP001146793">
    <property type="component" value="Unassembled WGS sequence"/>
</dbReference>
<proteinExistence type="predicted"/>
<dbReference type="Pfam" id="PF06320">
    <property type="entry name" value="GCN5L1"/>
    <property type="match status" value="1"/>
</dbReference>
<comment type="caution">
    <text evidence="1">The sequence shown here is derived from an EMBL/GenBank/DDBJ whole genome shotgun (WGS) entry which is preliminary data.</text>
</comment>
<name>A0AAV7Z783_9EUKA</name>
<gene>
    <name evidence="1" type="ORF">M0812_18528</name>
</gene>
<evidence type="ECO:0000313" key="1">
    <source>
        <dbReference type="EMBL" id="KAJ3436470.1"/>
    </source>
</evidence>
<protein>
    <recommendedName>
        <fullName evidence="3">Biogenesis of lysosome-related organelles complex 1 subunit 1</fullName>
    </recommendedName>
</protein>
<dbReference type="EMBL" id="JANTQA010000036">
    <property type="protein sequence ID" value="KAJ3436470.1"/>
    <property type="molecule type" value="Genomic_DNA"/>
</dbReference>
<evidence type="ECO:0000313" key="2">
    <source>
        <dbReference type="Proteomes" id="UP001146793"/>
    </source>
</evidence>
<dbReference type="AlphaFoldDB" id="A0AAV7Z783"/>
<accession>A0AAV7Z783</accession>
<evidence type="ECO:0008006" key="3">
    <source>
        <dbReference type="Google" id="ProtNLM"/>
    </source>
</evidence>
<sequence>MATLSEYYDDFQKQKKSLQQVNTEKWKTIQNLSSDLSETLLLRVNLNLNKIWKNHKSLESQCSKLELRTSKFLRTHNNAATSLSKFQKEFNGLSSFMEWSTEVEKKLTLIQKNLAVIEKSKK</sequence>
<reference evidence="1" key="1">
    <citation type="submission" date="2022-08" db="EMBL/GenBank/DDBJ databases">
        <title>Novel sulphate-reducing endosymbionts in the free-living metamonad Anaeramoeba.</title>
        <authorList>
            <person name="Jerlstrom-Hultqvist J."/>
            <person name="Cepicka I."/>
            <person name="Gallot-Lavallee L."/>
            <person name="Salas-Leiva D."/>
            <person name="Curtis B.A."/>
            <person name="Zahonova K."/>
            <person name="Pipaliya S."/>
            <person name="Dacks J."/>
            <person name="Roger A.J."/>
        </authorList>
    </citation>
    <scope>NUCLEOTIDE SEQUENCE</scope>
    <source>
        <strain evidence="1">Busselton2</strain>
    </source>
</reference>
<organism evidence="1 2">
    <name type="scientific">Anaeramoeba flamelloides</name>
    <dbReference type="NCBI Taxonomy" id="1746091"/>
    <lineage>
        <taxon>Eukaryota</taxon>
        <taxon>Metamonada</taxon>
        <taxon>Anaeramoebidae</taxon>
        <taxon>Anaeramoeba</taxon>
    </lineage>
</organism>